<dbReference type="RefSeq" id="WP_169504007.1">
    <property type="nucleotide sequence ID" value="NZ_JABBPN010000003.1"/>
</dbReference>
<gene>
    <name evidence="1" type="ORF">HII30_05620</name>
</gene>
<evidence type="ECO:0000313" key="2">
    <source>
        <dbReference type="Proteomes" id="UP000565468"/>
    </source>
</evidence>
<accession>A0A848M3U3</accession>
<evidence type="ECO:0000313" key="1">
    <source>
        <dbReference type="EMBL" id="NMO95266.1"/>
    </source>
</evidence>
<protein>
    <submittedName>
        <fullName evidence="1">Uncharacterized protein</fullName>
    </submittedName>
</protein>
<dbReference type="EMBL" id="JABBPN010000003">
    <property type="protein sequence ID" value="NMO95266.1"/>
    <property type="molecule type" value="Genomic_DNA"/>
</dbReference>
<reference evidence="1 2" key="1">
    <citation type="submission" date="2020-04" db="EMBL/GenBank/DDBJ databases">
        <title>Paenibacillus algicola sp. nov., a novel marine bacterium producing alginate lyase.</title>
        <authorList>
            <person name="Huang H."/>
        </authorList>
    </citation>
    <scope>NUCLEOTIDE SEQUENCE [LARGE SCALE GENOMIC DNA]</scope>
    <source>
        <strain evidence="1 2">L7-75</strain>
    </source>
</reference>
<name>A0A848M3U3_PAELE</name>
<dbReference type="AlphaFoldDB" id="A0A848M3U3"/>
<sequence>MRSDCGAAALRLAIATRVGRLAGGPVAGAKLRECGSAGSTSASSAGTQRLWSGSTAAGDCGTDFCCRYANGLNVR</sequence>
<comment type="caution">
    <text evidence="1">The sequence shown here is derived from an EMBL/GenBank/DDBJ whole genome shotgun (WGS) entry which is preliminary data.</text>
</comment>
<proteinExistence type="predicted"/>
<dbReference type="Proteomes" id="UP000565468">
    <property type="component" value="Unassembled WGS sequence"/>
</dbReference>
<organism evidence="1 2">
    <name type="scientific">Paenibacillus lemnae</name>
    <dbReference type="NCBI Taxonomy" id="1330551"/>
    <lineage>
        <taxon>Bacteria</taxon>
        <taxon>Bacillati</taxon>
        <taxon>Bacillota</taxon>
        <taxon>Bacilli</taxon>
        <taxon>Bacillales</taxon>
        <taxon>Paenibacillaceae</taxon>
        <taxon>Paenibacillus</taxon>
    </lineage>
</organism>
<keyword evidence="2" id="KW-1185">Reference proteome</keyword>